<evidence type="ECO:0000256" key="1">
    <source>
        <dbReference type="ARBA" id="ARBA00004496"/>
    </source>
</evidence>
<comment type="subcellular location">
    <subcellularLocation>
        <location evidence="1">Cytoplasm</location>
    </subcellularLocation>
</comment>
<feature type="domain" description="I/LWEQ" evidence="3">
    <location>
        <begin position="158"/>
        <end position="259"/>
    </location>
</feature>
<dbReference type="Pfam" id="PF09141">
    <property type="entry name" value="Talin_middle"/>
    <property type="match status" value="1"/>
</dbReference>
<evidence type="ECO:0000313" key="7">
    <source>
        <dbReference type="Proteomes" id="UP000001073"/>
    </source>
</evidence>
<dbReference type="GO" id="GO:0005178">
    <property type="term" value="F:integrin binding"/>
    <property type="evidence" value="ECO:0007669"/>
    <property type="project" value="TreeGrafter"/>
</dbReference>
<keyword evidence="2" id="KW-0963">Cytoplasm</keyword>
<reference evidence="6" key="3">
    <citation type="submission" date="2025-09" db="UniProtKB">
        <authorList>
            <consortium name="Ensembl"/>
        </authorList>
    </citation>
    <scope>IDENTIFICATION</scope>
</reference>
<dbReference type="Gene3D" id="1.20.1420.10">
    <property type="entry name" value="Talin, central domain"/>
    <property type="match status" value="1"/>
</dbReference>
<dbReference type="EMBL" id="ADFV01035512">
    <property type="status" value="NOT_ANNOTATED_CDS"/>
    <property type="molecule type" value="Genomic_DNA"/>
</dbReference>
<dbReference type="GeneTree" id="ENSGT00940000154699"/>
<dbReference type="GO" id="GO:0030036">
    <property type="term" value="P:actin cytoskeleton organization"/>
    <property type="evidence" value="ECO:0007669"/>
    <property type="project" value="TreeGrafter"/>
</dbReference>
<dbReference type="EMBL" id="ADFV01035520">
    <property type="status" value="NOT_ANNOTATED_CDS"/>
    <property type="molecule type" value="Genomic_DNA"/>
</dbReference>
<dbReference type="PANTHER" id="PTHR19981">
    <property type="entry name" value="TALIN"/>
    <property type="match status" value="1"/>
</dbReference>
<dbReference type="FunFam" id="1.20.120.230:FF:000005">
    <property type="entry name" value="Talin 1"/>
    <property type="match status" value="1"/>
</dbReference>
<name>A0A2I3H5X6_NOMLE</name>
<accession>A0A2I3H5X6</accession>
<dbReference type="AlphaFoldDB" id="A0A2I3H5X6"/>
<dbReference type="Pfam" id="PF25177">
    <property type="entry name" value="Talin_VBS2"/>
    <property type="match status" value="1"/>
</dbReference>
<dbReference type="Proteomes" id="UP000001073">
    <property type="component" value="Chromosome 6"/>
</dbReference>
<dbReference type="InterPro" id="IPR002558">
    <property type="entry name" value="ILWEQ_dom"/>
</dbReference>
<dbReference type="Pfam" id="PF01608">
    <property type="entry name" value="I_LWEQ"/>
    <property type="match status" value="1"/>
</dbReference>
<dbReference type="EMBL" id="ADFV01035511">
    <property type="status" value="NOT_ANNOTATED_CDS"/>
    <property type="molecule type" value="Genomic_DNA"/>
</dbReference>
<evidence type="ECO:0000259" key="5">
    <source>
        <dbReference type="Pfam" id="PF25177"/>
    </source>
</evidence>
<organism evidence="6 7">
    <name type="scientific">Nomascus leucogenys</name>
    <name type="common">Northern white-cheeked gibbon</name>
    <name type="synonym">Hylobates leucogenys</name>
    <dbReference type="NCBI Taxonomy" id="61853"/>
    <lineage>
        <taxon>Eukaryota</taxon>
        <taxon>Metazoa</taxon>
        <taxon>Chordata</taxon>
        <taxon>Craniata</taxon>
        <taxon>Vertebrata</taxon>
        <taxon>Euteleostomi</taxon>
        <taxon>Mammalia</taxon>
        <taxon>Eutheria</taxon>
        <taxon>Euarchontoglires</taxon>
        <taxon>Primates</taxon>
        <taxon>Haplorrhini</taxon>
        <taxon>Catarrhini</taxon>
        <taxon>Hylobatidae</taxon>
        <taxon>Nomascus</taxon>
    </lineage>
</organism>
<dbReference type="SUPFAM" id="SSF109885">
    <property type="entry name" value="I/LWEQ domain"/>
    <property type="match status" value="2"/>
</dbReference>
<dbReference type="FunFam" id="1.20.120.230:FF:000003">
    <property type="entry name" value="Talin 2"/>
    <property type="match status" value="1"/>
</dbReference>
<dbReference type="SUPFAM" id="SSF109880">
    <property type="entry name" value="A middle domain of Talin 1"/>
    <property type="match status" value="1"/>
</dbReference>
<dbReference type="EMBL" id="ADFV01035517">
    <property type="status" value="NOT_ANNOTATED_CDS"/>
    <property type="molecule type" value="Genomic_DNA"/>
</dbReference>
<dbReference type="InterPro" id="IPR057346">
    <property type="entry name" value="Talin1/2_VBS2"/>
</dbReference>
<dbReference type="GO" id="GO:0001726">
    <property type="term" value="C:ruffle"/>
    <property type="evidence" value="ECO:0007669"/>
    <property type="project" value="InterPro"/>
</dbReference>
<reference evidence="6 7" key="1">
    <citation type="submission" date="2012-10" db="EMBL/GenBank/DDBJ databases">
        <authorList>
            <consortium name="Gibbon Genome Sequencing Consortium"/>
        </authorList>
    </citation>
    <scope>NUCLEOTIDE SEQUENCE [LARGE SCALE GENOMIC DNA]</scope>
</reference>
<dbReference type="EMBL" id="ADFV01035514">
    <property type="status" value="NOT_ANNOTATED_CDS"/>
    <property type="molecule type" value="Genomic_DNA"/>
</dbReference>
<dbReference type="PANTHER" id="PTHR19981:SF34">
    <property type="entry name" value="TALIN-2"/>
    <property type="match status" value="1"/>
</dbReference>
<sequence>MHAVQQAQDDLSELDSLPPLGQDMASRVWVQNKVDESKHEIHSQVDAITAGTASVVNLTAGDPADTDYTAVGCAITTISSNLTEMSKGVKLLAALMDDEVGSGEDLLRAARTLAGAVSDLLKAVQPTSGEPRQTVLTAAGSIGQASGDLLRQIGENETDERFQDVLMSLAKAVANAAAMLVLKAKNVAQVAEDTVLQNRVIAAATQCALSTSQLVACAKVVSPTISSPVCQEQLIEAGKLVDRSVENCVRACQAATTDSELLKQVSAAASVVSQALHDLLQHVRQFASRGEPIGRYDQATDTIMCVTESIFSSMGDAGEMVRQARVLAQATSDLVNAMRSDAEAEIDMENSKKLLAAAKLLADSTARMVEAAKGIGIST</sequence>
<evidence type="ECO:0000313" key="6">
    <source>
        <dbReference type="Ensembl" id="ENSNLEP00000038925.1"/>
    </source>
</evidence>
<dbReference type="Ensembl" id="ENSNLET00000046366.1">
    <property type="protein sequence ID" value="ENSNLEP00000038925.1"/>
    <property type="gene ID" value="ENSNLEG00000012111.3"/>
</dbReference>
<dbReference type="GO" id="GO:0003779">
    <property type="term" value="F:actin binding"/>
    <property type="evidence" value="ECO:0007669"/>
    <property type="project" value="InterPro"/>
</dbReference>
<dbReference type="GO" id="GO:0098609">
    <property type="term" value="P:cell-cell adhesion"/>
    <property type="evidence" value="ECO:0007669"/>
    <property type="project" value="TreeGrafter"/>
</dbReference>
<feature type="domain" description="Talin-1/2 VBS2" evidence="5">
    <location>
        <begin position="292"/>
        <end position="375"/>
    </location>
</feature>
<dbReference type="InterPro" id="IPR015224">
    <property type="entry name" value="Talin_cent"/>
</dbReference>
<dbReference type="GO" id="GO:0005886">
    <property type="term" value="C:plasma membrane"/>
    <property type="evidence" value="ECO:0007669"/>
    <property type="project" value="TreeGrafter"/>
</dbReference>
<gene>
    <name evidence="6" type="primary">TLN2</name>
</gene>
<dbReference type="GO" id="GO:0005737">
    <property type="term" value="C:cytoplasm"/>
    <property type="evidence" value="ECO:0007669"/>
    <property type="project" value="UniProtKB-SubCell"/>
</dbReference>
<protein>
    <submittedName>
        <fullName evidence="6">Talin 2</fullName>
    </submittedName>
</protein>
<proteinExistence type="predicted"/>
<dbReference type="GO" id="GO:0005200">
    <property type="term" value="F:structural constituent of cytoskeleton"/>
    <property type="evidence" value="ECO:0007669"/>
    <property type="project" value="InterPro"/>
</dbReference>
<dbReference type="GO" id="GO:0005925">
    <property type="term" value="C:focal adhesion"/>
    <property type="evidence" value="ECO:0007669"/>
    <property type="project" value="InterPro"/>
</dbReference>
<dbReference type="InterPro" id="IPR036476">
    <property type="entry name" value="Talin_cent_sf"/>
</dbReference>
<dbReference type="EMBL" id="ADFV01035515">
    <property type="status" value="NOT_ANNOTATED_CDS"/>
    <property type="molecule type" value="Genomic_DNA"/>
</dbReference>
<dbReference type="EMBL" id="ADFV01035513">
    <property type="status" value="NOT_ANNOTATED_CDS"/>
    <property type="molecule type" value="Genomic_DNA"/>
</dbReference>
<evidence type="ECO:0000259" key="3">
    <source>
        <dbReference type="Pfam" id="PF01608"/>
    </source>
</evidence>
<dbReference type="Gene3D" id="1.20.120.230">
    <property type="entry name" value="Alpha-catenin/vinculin-like"/>
    <property type="match status" value="2"/>
</dbReference>
<reference evidence="6" key="2">
    <citation type="submission" date="2025-08" db="UniProtKB">
        <authorList>
            <consortium name="Ensembl"/>
        </authorList>
    </citation>
    <scope>IDENTIFICATION</scope>
</reference>
<evidence type="ECO:0000256" key="2">
    <source>
        <dbReference type="ARBA" id="ARBA00022490"/>
    </source>
</evidence>
<dbReference type="InterPro" id="IPR035964">
    <property type="entry name" value="I/LWEQ_dom_sf"/>
</dbReference>
<dbReference type="EMBL" id="ADFV01035519">
    <property type="status" value="NOT_ANNOTATED_CDS"/>
    <property type="molecule type" value="Genomic_DNA"/>
</dbReference>
<feature type="domain" description="Talin central" evidence="4">
    <location>
        <begin position="2"/>
        <end position="150"/>
    </location>
</feature>
<evidence type="ECO:0000259" key="4">
    <source>
        <dbReference type="Pfam" id="PF09141"/>
    </source>
</evidence>
<keyword evidence="7" id="KW-1185">Reference proteome</keyword>
<dbReference type="EMBL" id="ADFV01035518">
    <property type="status" value="NOT_ANNOTATED_CDS"/>
    <property type="molecule type" value="Genomic_DNA"/>
</dbReference>
<dbReference type="EMBL" id="ADFV01035516">
    <property type="status" value="NOT_ANNOTATED_CDS"/>
    <property type="molecule type" value="Genomic_DNA"/>
</dbReference>